<dbReference type="Proteomes" id="UP000243518">
    <property type="component" value="Unassembled WGS sequence"/>
</dbReference>
<evidence type="ECO:0000313" key="2">
    <source>
        <dbReference type="Proteomes" id="UP000243518"/>
    </source>
</evidence>
<comment type="caution">
    <text evidence="1">The sequence shown here is derived from an EMBL/GenBank/DDBJ whole genome shotgun (WGS) entry which is preliminary data.</text>
</comment>
<accession>A0AAQ1G472</accession>
<dbReference type="RefSeq" id="WP_088273167.1">
    <property type="nucleotide sequence ID" value="NZ_FNVE01000001.1"/>
</dbReference>
<gene>
    <name evidence="1" type="ORF">SAMN05216586_10140</name>
</gene>
<keyword evidence="2" id="KW-1185">Reference proteome</keyword>
<proteinExistence type="predicted"/>
<evidence type="ECO:0000313" key="1">
    <source>
        <dbReference type="EMBL" id="SEF43294.1"/>
    </source>
</evidence>
<dbReference type="AlphaFoldDB" id="A0AAQ1G472"/>
<name>A0AAQ1G472_9GAMM</name>
<organism evidence="1 2">
    <name type="scientific">Halopseudomonas aestusnigri</name>
    <dbReference type="NCBI Taxonomy" id="857252"/>
    <lineage>
        <taxon>Bacteria</taxon>
        <taxon>Pseudomonadati</taxon>
        <taxon>Pseudomonadota</taxon>
        <taxon>Gammaproteobacteria</taxon>
        <taxon>Pseudomonadales</taxon>
        <taxon>Pseudomonadaceae</taxon>
        <taxon>Halopseudomonas</taxon>
    </lineage>
</organism>
<protein>
    <recommendedName>
        <fullName evidence="3">Type IV pilus assembly protein PilX</fullName>
    </recommendedName>
</protein>
<reference evidence="1 2" key="1">
    <citation type="submission" date="2016-10" db="EMBL/GenBank/DDBJ databases">
        <authorList>
            <person name="Varghese N."/>
            <person name="Submissions S."/>
        </authorList>
    </citation>
    <scope>NUCLEOTIDE SEQUENCE [LARGE SCALE GENOMIC DNA]</scope>
    <source>
        <strain evidence="1 2">CECT 8317</strain>
    </source>
</reference>
<sequence>MNSRQSGSVLPITLICLLALTIGALAASSSARIQQQQAANLMVAARCFQAAESAMRELESELATGVLEVPAQPCDGMQCTSVPNPDEDGWRRRQSAGAENVRYRIEWLGTSRMPAQLAVSGESRVYRLQVDARLGRSRRQLEAIYAYTLR</sequence>
<evidence type="ECO:0008006" key="3">
    <source>
        <dbReference type="Google" id="ProtNLM"/>
    </source>
</evidence>
<dbReference type="EMBL" id="FNVE01000001">
    <property type="protein sequence ID" value="SEF43294.1"/>
    <property type="molecule type" value="Genomic_DNA"/>
</dbReference>